<organism evidence="1">
    <name type="scientific">Glycine soja</name>
    <name type="common">Wild soybean</name>
    <dbReference type="NCBI Taxonomy" id="3848"/>
    <lineage>
        <taxon>Eukaryota</taxon>
        <taxon>Viridiplantae</taxon>
        <taxon>Streptophyta</taxon>
        <taxon>Embryophyta</taxon>
        <taxon>Tracheophyta</taxon>
        <taxon>Spermatophyta</taxon>
        <taxon>Magnoliopsida</taxon>
        <taxon>eudicotyledons</taxon>
        <taxon>Gunneridae</taxon>
        <taxon>Pentapetalae</taxon>
        <taxon>rosids</taxon>
        <taxon>fabids</taxon>
        <taxon>Fabales</taxon>
        <taxon>Fabaceae</taxon>
        <taxon>Papilionoideae</taxon>
        <taxon>50 kb inversion clade</taxon>
        <taxon>NPAAA clade</taxon>
        <taxon>indigoferoid/millettioid clade</taxon>
        <taxon>Phaseoleae</taxon>
        <taxon>Glycine</taxon>
        <taxon>Glycine subgen. Soja</taxon>
    </lineage>
</organism>
<dbReference type="AlphaFoldDB" id="A0A0B2R142"/>
<name>A0A0B2R142_GLYSO</name>
<protein>
    <submittedName>
        <fullName evidence="1">Uncharacterized protein</fullName>
    </submittedName>
</protein>
<evidence type="ECO:0000313" key="1">
    <source>
        <dbReference type="EMBL" id="KHN25994.1"/>
    </source>
</evidence>
<reference evidence="1" key="1">
    <citation type="submission" date="2014-07" db="EMBL/GenBank/DDBJ databases">
        <title>Identification of a novel salt tolerance gene in wild soybean by whole-genome sequencing.</title>
        <authorList>
            <person name="Lam H.-M."/>
            <person name="Qi X."/>
            <person name="Li M.-W."/>
            <person name="Liu X."/>
            <person name="Xie M."/>
            <person name="Ni M."/>
            <person name="Xu X."/>
        </authorList>
    </citation>
    <scope>NUCLEOTIDE SEQUENCE [LARGE SCALE GENOMIC DNA]</scope>
    <source>
        <tissue evidence="1">Root</tissue>
    </source>
</reference>
<gene>
    <name evidence="1" type="ORF">glysoja_046923</name>
</gene>
<dbReference type="Proteomes" id="UP000053555">
    <property type="component" value="Unassembled WGS sequence"/>
</dbReference>
<proteinExistence type="predicted"/>
<accession>A0A0B2R142</accession>
<dbReference type="EMBL" id="KN654121">
    <property type="protein sequence ID" value="KHN25994.1"/>
    <property type="molecule type" value="Genomic_DNA"/>
</dbReference>
<sequence>MTSLSRESACCSSLILSFGIVSISSDFFNISVCNLCVFSLLSVSKAETFSSKPCCKTLDTSIKNTTMYVNRKLS</sequence>